<protein>
    <submittedName>
        <fullName evidence="2">Uncharacterized protein</fullName>
    </submittedName>
</protein>
<feature type="compositionally biased region" description="Basic and acidic residues" evidence="1">
    <location>
        <begin position="100"/>
        <end position="116"/>
    </location>
</feature>
<dbReference type="EMBL" id="JACJVP010000040">
    <property type="protein sequence ID" value="MBB6673566.1"/>
    <property type="molecule type" value="Genomic_DNA"/>
</dbReference>
<dbReference type="SUPFAM" id="SSF51445">
    <property type="entry name" value="(Trans)glycosidases"/>
    <property type="match status" value="1"/>
</dbReference>
<dbReference type="AlphaFoldDB" id="A0A7X0RU43"/>
<dbReference type="RefSeq" id="WP_185671431.1">
    <property type="nucleotide sequence ID" value="NZ_JACJVP010000040.1"/>
</dbReference>
<gene>
    <name evidence="2" type="ORF">H7C19_23075</name>
</gene>
<proteinExistence type="predicted"/>
<organism evidence="2 3">
    <name type="scientific">Cohnella nanjingensis</name>
    <dbReference type="NCBI Taxonomy" id="1387779"/>
    <lineage>
        <taxon>Bacteria</taxon>
        <taxon>Bacillati</taxon>
        <taxon>Bacillota</taxon>
        <taxon>Bacilli</taxon>
        <taxon>Bacillales</taxon>
        <taxon>Paenibacillaceae</taxon>
        <taxon>Cohnella</taxon>
    </lineage>
</organism>
<sequence length="858" mass="94538">MNKRWKGYAVLACVVLIGLFALYFRLAAKGAPAVDIAAYAAADKEPLPAKALQFLPDNGQAVPGMKLAAQTNDAALYFNPDTAEIGVLDRRGGKLWRSNPADRDADAIASPEEKQRLSSQASINLRDSMGTLTAMTNFAESIQRKQFQAEAIENGIRVTFTLGDMSLGMDALPKRISKQRMQDKVLSKLDDATAKYVGNRYFPLKDNPKVLERLDAAVNRALVLKRMLEAFAKAGYTAEDLALDNEENGISSGAGLGKPNFAIPIEYRLDGGSLVVTVPAGQIKESKGYQIRSLELLNFFGAAGTNEQGYMLVPDGSGSLIDLNNGKFKEEVYVQRVYGDDENLNSRRRGQVAESARLPVFGLKSGDAAWLAVIEKGDGIASIQADVSGRQNAYNHVYASFQLRGEDWLDIYKGNTVDSVKLLTDSRYEGDLQVRYSFLSDGDANYSGMAKRYREKLVQDGVLKPLAVGPNLPFYLDVLGAVDKRKSFLGIPYKGMVPMTTFEQAGQIADQLKSKGISNLQMRYVGWFNGGMNHKVPAHVKADADLGSKSDLKKLADRLQSMGGKLYPDVAFQHVLRDDRNFKPASDAARFVTREQAMLSPIDRGFSAMNNLRGDFYLLSPAKLPYFVDRFIDGYKRYGLDAVSLRDLGDLLHADYRVSRVVFRDTAKNVVTEQLDKLKAQYPNLLLTGGNAYALRYADQLVNVPMGSSGFNIADQTIPFYEMVLHGYKEYAGSPINLDDEQDTADHLLRSIEYGAAPHFMWTYESSSRLKFTPYDAMFSTHYADGLDSAADMYAKANKELAGLQSRTIVEHIQHEPGVAEVRYDNGTSVYVNYTDKPVAINGVTIEAKNFAAGGDGK</sequence>
<dbReference type="InterPro" id="IPR043751">
    <property type="entry name" value="DUF5696"/>
</dbReference>
<dbReference type="Pfam" id="PF18952">
    <property type="entry name" value="DUF5696"/>
    <property type="match status" value="1"/>
</dbReference>
<accession>A0A7X0RU43</accession>
<feature type="region of interest" description="Disordered" evidence="1">
    <location>
        <begin position="98"/>
        <end position="120"/>
    </location>
</feature>
<dbReference type="InterPro" id="IPR017853">
    <property type="entry name" value="GH"/>
</dbReference>
<reference evidence="2 3" key="1">
    <citation type="submission" date="2020-08" db="EMBL/GenBank/DDBJ databases">
        <title>Cohnella phylogeny.</title>
        <authorList>
            <person name="Dunlap C."/>
        </authorList>
    </citation>
    <scope>NUCLEOTIDE SEQUENCE [LARGE SCALE GENOMIC DNA]</scope>
    <source>
        <strain evidence="2 3">DSM 28246</strain>
    </source>
</reference>
<evidence type="ECO:0000256" key="1">
    <source>
        <dbReference type="SAM" id="MobiDB-lite"/>
    </source>
</evidence>
<dbReference type="Proteomes" id="UP000547209">
    <property type="component" value="Unassembled WGS sequence"/>
</dbReference>
<name>A0A7X0RU43_9BACL</name>
<evidence type="ECO:0000313" key="2">
    <source>
        <dbReference type="EMBL" id="MBB6673566.1"/>
    </source>
</evidence>
<evidence type="ECO:0000313" key="3">
    <source>
        <dbReference type="Proteomes" id="UP000547209"/>
    </source>
</evidence>
<keyword evidence="3" id="KW-1185">Reference proteome</keyword>
<comment type="caution">
    <text evidence="2">The sequence shown here is derived from an EMBL/GenBank/DDBJ whole genome shotgun (WGS) entry which is preliminary data.</text>
</comment>